<protein>
    <submittedName>
        <fullName evidence="1">Uncharacterized protein</fullName>
    </submittedName>
</protein>
<evidence type="ECO:0000313" key="1">
    <source>
        <dbReference type="EMBL" id="SUZ66380.1"/>
    </source>
</evidence>
<sequence length="55" mass="6299">MCLMLGRHVASFCGFFPEDDRLVPMDTRRRRMKRGRIISETEVGDSPTATILTMP</sequence>
<gene>
    <name evidence="1" type="ORF">METZ01_LOCUS19234</name>
</gene>
<reference evidence="1" key="1">
    <citation type="submission" date="2018-05" db="EMBL/GenBank/DDBJ databases">
        <authorList>
            <person name="Lanie J.A."/>
            <person name="Ng W.-L."/>
            <person name="Kazmierczak K.M."/>
            <person name="Andrzejewski T.M."/>
            <person name="Davidsen T.M."/>
            <person name="Wayne K.J."/>
            <person name="Tettelin H."/>
            <person name="Glass J.I."/>
            <person name="Rusch D."/>
            <person name="Podicherti R."/>
            <person name="Tsui H.-C.T."/>
            <person name="Winkler M.E."/>
        </authorList>
    </citation>
    <scope>NUCLEOTIDE SEQUENCE</scope>
</reference>
<organism evidence="1">
    <name type="scientific">marine metagenome</name>
    <dbReference type="NCBI Taxonomy" id="408172"/>
    <lineage>
        <taxon>unclassified sequences</taxon>
        <taxon>metagenomes</taxon>
        <taxon>ecological metagenomes</taxon>
    </lineage>
</organism>
<dbReference type="EMBL" id="UINC01000983">
    <property type="protein sequence ID" value="SUZ66380.1"/>
    <property type="molecule type" value="Genomic_DNA"/>
</dbReference>
<name>A0A381PHG3_9ZZZZ</name>
<proteinExistence type="predicted"/>
<dbReference type="AlphaFoldDB" id="A0A381PHG3"/>
<accession>A0A381PHG3</accession>